<protein>
    <recommendedName>
        <fullName evidence="3">DUF4157 domain-containing protein</fullName>
    </recommendedName>
</protein>
<reference evidence="1 2" key="1">
    <citation type="submission" date="2022-06" db="EMBL/GenBank/DDBJ databases">
        <title>Genomic Encyclopedia of Archaeal and Bacterial Type Strains, Phase II (KMG-II): from individual species to whole genera.</title>
        <authorList>
            <person name="Goeker M."/>
        </authorList>
    </citation>
    <scope>NUCLEOTIDE SEQUENCE [LARGE SCALE GENOMIC DNA]</scope>
    <source>
        <strain evidence="1 2">DSM 40477</strain>
    </source>
</reference>
<gene>
    <name evidence="1" type="ORF">LX15_000248</name>
</gene>
<keyword evidence="2" id="KW-1185">Reference proteome</keyword>
<dbReference type="Proteomes" id="UP001205311">
    <property type="component" value="Unassembled WGS sequence"/>
</dbReference>
<evidence type="ECO:0000313" key="2">
    <source>
        <dbReference type="Proteomes" id="UP001205311"/>
    </source>
</evidence>
<organism evidence="1 2">
    <name type="scientific">Streptoalloteichus tenebrarius (strain ATCC 17920 / DSM 40477 / JCM 4838 / CBS 697.72 / NBRC 16177 / NCIMB 11028 / NRRL B-12390 / A12253. 1 / ISP 5477)</name>
    <name type="common">Streptomyces tenebrarius</name>
    <dbReference type="NCBI Taxonomy" id="1933"/>
    <lineage>
        <taxon>Bacteria</taxon>
        <taxon>Bacillati</taxon>
        <taxon>Actinomycetota</taxon>
        <taxon>Actinomycetes</taxon>
        <taxon>Pseudonocardiales</taxon>
        <taxon>Pseudonocardiaceae</taxon>
        <taxon>Streptoalloteichus</taxon>
    </lineage>
</organism>
<name>A0ABT1HM42_STRSD</name>
<dbReference type="EMBL" id="JAMTCP010000001">
    <property type="protein sequence ID" value="MCP2256565.1"/>
    <property type="molecule type" value="Genomic_DNA"/>
</dbReference>
<comment type="caution">
    <text evidence="1">The sequence shown here is derived from an EMBL/GenBank/DDBJ whole genome shotgun (WGS) entry which is preliminary data.</text>
</comment>
<evidence type="ECO:0008006" key="3">
    <source>
        <dbReference type="Google" id="ProtNLM"/>
    </source>
</evidence>
<proteinExistence type="predicted"/>
<evidence type="ECO:0000313" key="1">
    <source>
        <dbReference type="EMBL" id="MCP2256565.1"/>
    </source>
</evidence>
<accession>A0ABT1HM42</accession>
<sequence length="236" mass="26960">MEQVADYRQRMGIDPNRQVPILRIPPTIPDPNNPGGTMVPRMSTPVNQLPPEHRVGIADTDTRPIGEVLGLPMDDPETANSSVYQQATEGVGGGAYLPQSEVLFLAEGQPPQTLFHEMGHIRQHQDGHTNANTEITVLEYHNVLNNENRLDPDNPRERYTVQDSMVRRFANVPWETVEQHVNNLPPERREHTAQLLNEIRQQTEGMGEQGERIRRNFIAEYCERNNIRPPSKWNVR</sequence>